<feature type="transmembrane region" description="Helical" evidence="1">
    <location>
        <begin position="114"/>
        <end position="133"/>
    </location>
</feature>
<accession>A0A433SDG3</accession>
<dbReference type="EMBL" id="PQSP01000003">
    <property type="protein sequence ID" value="RUS66793.1"/>
    <property type="molecule type" value="Genomic_DNA"/>
</dbReference>
<dbReference type="PANTHER" id="PTHR41282:SF1">
    <property type="entry name" value="CONSERVED TRANSMEMBRANE PROTEIN-RELATED"/>
    <property type="match status" value="1"/>
</dbReference>
<keyword evidence="1" id="KW-1133">Transmembrane helix</keyword>
<feature type="transmembrane region" description="Helical" evidence="1">
    <location>
        <begin position="60"/>
        <end position="81"/>
    </location>
</feature>
<sequence>MKSGNPTLNDHIFDDLSATSKSMTVQGTINKVGLLLLLVIVASIWSWNKFTMSLDDLSSLMPILWGSLIGGFVVGLITCFVKKVSPITAPIYAVLEGIVLGIISAMFEKQYPGIAFQAIILTFGVMAIMLVAYKSGLIKVTPKFTMFVIIATGAIALLYIVDLIMSLVFHMPITFLHDSGWLGIAVSLFVIGIAALNLVLDFHFIDKGVEEQAPKYMEWYLAFGLMVTLIWLYLEILRLLAKARSR</sequence>
<feature type="transmembrane region" description="Helical" evidence="1">
    <location>
        <begin position="29"/>
        <end position="48"/>
    </location>
</feature>
<organism evidence="2 3">
    <name type="scientific">Saezia sanguinis</name>
    <dbReference type="NCBI Taxonomy" id="1965230"/>
    <lineage>
        <taxon>Bacteria</taxon>
        <taxon>Pseudomonadati</taxon>
        <taxon>Pseudomonadota</taxon>
        <taxon>Betaproteobacteria</taxon>
        <taxon>Burkholderiales</taxon>
        <taxon>Saeziaceae</taxon>
        <taxon>Saezia</taxon>
    </lineage>
</organism>
<dbReference type="InterPro" id="IPR010539">
    <property type="entry name" value="BaxI_1-like"/>
</dbReference>
<proteinExistence type="predicted"/>
<evidence type="ECO:0000313" key="2">
    <source>
        <dbReference type="EMBL" id="RUS66793.1"/>
    </source>
</evidence>
<protein>
    <recommendedName>
        <fullName evidence="4">Bax inhibitor-1/YccA family protein</fullName>
    </recommendedName>
</protein>
<gene>
    <name evidence="2" type="ORF">CUZ56_01584</name>
</gene>
<feature type="transmembrane region" description="Helical" evidence="1">
    <location>
        <begin position="181"/>
        <end position="200"/>
    </location>
</feature>
<dbReference type="Proteomes" id="UP000286947">
    <property type="component" value="Unassembled WGS sequence"/>
</dbReference>
<keyword evidence="1" id="KW-0472">Membrane</keyword>
<dbReference type="OrthoDB" id="116480at2"/>
<dbReference type="PANTHER" id="PTHR41282">
    <property type="entry name" value="CONSERVED TRANSMEMBRANE PROTEIN-RELATED"/>
    <property type="match status" value="1"/>
</dbReference>
<evidence type="ECO:0000256" key="1">
    <source>
        <dbReference type="SAM" id="Phobius"/>
    </source>
</evidence>
<feature type="transmembrane region" description="Helical" evidence="1">
    <location>
        <begin position="145"/>
        <end position="169"/>
    </location>
</feature>
<name>A0A433SDG3_9BURK</name>
<feature type="transmembrane region" description="Helical" evidence="1">
    <location>
        <begin position="87"/>
        <end position="107"/>
    </location>
</feature>
<evidence type="ECO:0008006" key="4">
    <source>
        <dbReference type="Google" id="ProtNLM"/>
    </source>
</evidence>
<comment type="caution">
    <text evidence="2">The sequence shown here is derived from an EMBL/GenBank/DDBJ whole genome shotgun (WGS) entry which is preliminary data.</text>
</comment>
<dbReference type="RefSeq" id="WP_126979800.1">
    <property type="nucleotide sequence ID" value="NZ_PQSP01000003.1"/>
</dbReference>
<dbReference type="PIRSF" id="PIRSF009160">
    <property type="entry name" value="UCP009160"/>
    <property type="match status" value="1"/>
</dbReference>
<dbReference type="AlphaFoldDB" id="A0A433SDG3"/>
<reference evidence="2 3" key="1">
    <citation type="submission" date="2018-01" db="EMBL/GenBank/DDBJ databases">
        <title>Saezia sanguinis gen. nov., sp. nov., in the order Burkholderiales isolated from human blood.</title>
        <authorList>
            <person name="Medina-Pascual M.J."/>
            <person name="Valdezate S."/>
            <person name="Monzon S."/>
            <person name="Cuesta I."/>
            <person name="Carrasco G."/>
            <person name="Villalon P."/>
            <person name="Saez-Nieto J.A."/>
        </authorList>
    </citation>
    <scope>NUCLEOTIDE SEQUENCE [LARGE SCALE GENOMIC DNA]</scope>
    <source>
        <strain evidence="2 3">CNM695-12</strain>
    </source>
</reference>
<keyword evidence="1" id="KW-0812">Transmembrane</keyword>
<keyword evidence="3" id="KW-1185">Reference proteome</keyword>
<feature type="transmembrane region" description="Helical" evidence="1">
    <location>
        <begin position="220"/>
        <end position="241"/>
    </location>
</feature>
<dbReference type="Pfam" id="PF12811">
    <property type="entry name" value="BaxI_1"/>
    <property type="match status" value="1"/>
</dbReference>
<evidence type="ECO:0000313" key="3">
    <source>
        <dbReference type="Proteomes" id="UP000286947"/>
    </source>
</evidence>